<gene>
    <name evidence="2" type="ORF">Cvel_14735</name>
</gene>
<feature type="region of interest" description="Disordered" evidence="1">
    <location>
        <begin position="704"/>
        <end position="744"/>
    </location>
</feature>
<protein>
    <submittedName>
        <fullName evidence="2">Uncharacterized protein</fullName>
    </submittedName>
</protein>
<dbReference type="AlphaFoldDB" id="A0A0G4F245"/>
<proteinExistence type="predicted"/>
<dbReference type="VEuPathDB" id="CryptoDB:Cvel_14735"/>
<dbReference type="EMBL" id="CDMZ01000067">
    <property type="protein sequence ID" value="CEM05821.1"/>
    <property type="molecule type" value="Genomic_DNA"/>
</dbReference>
<organism evidence="2">
    <name type="scientific">Chromera velia CCMP2878</name>
    <dbReference type="NCBI Taxonomy" id="1169474"/>
    <lineage>
        <taxon>Eukaryota</taxon>
        <taxon>Sar</taxon>
        <taxon>Alveolata</taxon>
        <taxon>Colpodellida</taxon>
        <taxon>Chromeraceae</taxon>
        <taxon>Chromera</taxon>
    </lineage>
</organism>
<accession>A0A0G4F245</accession>
<dbReference type="PhylomeDB" id="A0A0G4F245"/>
<feature type="region of interest" description="Disordered" evidence="1">
    <location>
        <begin position="1096"/>
        <end position="1115"/>
    </location>
</feature>
<feature type="region of interest" description="Disordered" evidence="1">
    <location>
        <begin position="757"/>
        <end position="800"/>
    </location>
</feature>
<name>A0A0G4F245_9ALVE</name>
<feature type="compositionally biased region" description="Basic and acidic residues" evidence="1">
    <location>
        <begin position="704"/>
        <end position="742"/>
    </location>
</feature>
<evidence type="ECO:0000313" key="2">
    <source>
        <dbReference type="EMBL" id="CEM05821.1"/>
    </source>
</evidence>
<sequence>MEECQVVRKIFPESADRKLHLAGSQGGGQLYRAEGGSLSVFFQSGSEDYVQDAVKESARSGNLDYLRVVEEVEGLHGVWVFADGAGNPLGFHYSLHMIESIVLPDRMEVDLGCDQPLQVSTKCSIAQFESHLESGWIGSPCTYTGECDEDAACVEVHPYLKQCIEKEKVTDEMKASSGPHPVWPWDNCFYSRTCTVEGYQCFANSRFPGYARCLLEGSCPTPRGSELLENTERWGVRRLSEVSPQVFQRRVLEAPHKIGWDAHEPWEVGRKDKRRNLADCLHLQAGRERTRRRRLRRLKEKGDAAGFLKEDDHHDAPILEPLGTSASAVMGFSTAEHVNVVKSLMEGPCKEAAMDFRPVYSDSASSGSSSSSTVPIFDGLSSSSSASSRVEDDEEQIAESAEAFLDLFDDAWASEELRRENGGPEGWDCDHPLGPVAKVEDGAVGRMEARMQADREGWLVWKAVPETEQERMRRRLRIRHRRLHASIRRLQERRGEGEVEDLIYLHELNLNVTHAENQLSSHGSDFSSLTGVQFGSAEDLFEERMYGSLPAPPDRYGERGTQAEWPDFADPCKDVPSNSWGPEKTVSWGMNCGPQYTFAPIFDCGISLNFGFQAAWAPMTTLNLNMVTGNEVHFAPDLTVGPVMNFGIEYDFAPTGNSGVSLLFTTSFTFIPSWTASIRTTITPLTFLPDVFEDWVLRRPEEKLRKKGKLPKEKKEEEDKKEPKKEDNKPQWEAKSHPDVHSPADLFRTLNSFSGLDTLENPVSRNARPDNGKEDGKDEETEKKEERDEKKADRKEKESMRLADIPVVSLPEESSTKKLLDRIGIRRSLNLDAFFVVEPPGFVVHCPREYLDERRNPTGRIYVFSTLPQDRRLEEEGKLFLSETCTTPLPSDILKDFPYLPPHAVHAIKLMEKGEALLPPPLRIAANQFMSLLGVVASGEYPDAQKWLEGFYKETGQEGDKEKEKDLEGAETKSPLPLSWARATKLALASTPLSKIAELPSFFPKDAKFRQAPIFQPVPTELNVKFPSNLPTNTESTWGESGGGLKNLNKVGLLWEEGSSVSPSSKNVFSELDLPLSGFLQDPLFRLPKINAADSAEEGAEGSKYKTPFPSLRAL</sequence>
<feature type="compositionally biased region" description="Basic and acidic residues" evidence="1">
    <location>
        <begin position="767"/>
        <end position="800"/>
    </location>
</feature>
<evidence type="ECO:0000256" key="1">
    <source>
        <dbReference type="SAM" id="MobiDB-lite"/>
    </source>
</evidence>
<reference evidence="2" key="1">
    <citation type="submission" date="2014-11" db="EMBL/GenBank/DDBJ databases">
        <authorList>
            <person name="Otto D Thomas"/>
            <person name="Naeem Raeece"/>
        </authorList>
    </citation>
    <scope>NUCLEOTIDE SEQUENCE</scope>
</reference>